<keyword evidence="1" id="KW-0732">Signal</keyword>
<proteinExistence type="predicted"/>
<dbReference type="RefSeq" id="WP_015901838.1">
    <property type="nucleotide sequence ID" value="NC_012115.1"/>
</dbReference>
<gene>
    <name evidence="2" type="ordered locus">NAMH_1516</name>
</gene>
<evidence type="ECO:0000313" key="3">
    <source>
        <dbReference type="Proteomes" id="UP000000448"/>
    </source>
</evidence>
<dbReference type="STRING" id="598659.NAMH_1516"/>
<dbReference type="OrthoDB" id="5372948at2"/>
<sequence length="114" mass="13113">MKFKFSLLIALALSTQLYAISPYIDGYRAYIRYVKHIPRYGIKAPELLKKLNVRNEEDLLNLFKDNGKPLIEKTKQFNPKAAEGLEKIIKRGKLKQLKVFLFDVLNGQIPAGCM</sequence>
<name>B9L6B8_NAUPA</name>
<dbReference type="Proteomes" id="UP000000448">
    <property type="component" value="Chromosome"/>
</dbReference>
<dbReference type="HOGENOM" id="CLU_2118430_0_0_7"/>
<organism evidence="2 3">
    <name type="scientific">Nautilia profundicola (strain ATCC BAA-1463 / DSM 18972 / AmH)</name>
    <dbReference type="NCBI Taxonomy" id="598659"/>
    <lineage>
        <taxon>Bacteria</taxon>
        <taxon>Pseudomonadati</taxon>
        <taxon>Campylobacterota</taxon>
        <taxon>Epsilonproteobacteria</taxon>
        <taxon>Nautiliales</taxon>
        <taxon>Nautiliaceae</taxon>
        <taxon>Nautilia</taxon>
    </lineage>
</organism>
<accession>B9L6B8</accession>
<feature type="chain" id="PRO_5002888347" evidence="1">
    <location>
        <begin position="20"/>
        <end position="114"/>
    </location>
</feature>
<protein>
    <submittedName>
        <fullName evidence="2">Uncharacterized protein</fullName>
    </submittedName>
</protein>
<feature type="signal peptide" evidence="1">
    <location>
        <begin position="1"/>
        <end position="19"/>
    </location>
</feature>
<dbReference type="EMBL" id="CP001279">
    <property type="protein sequence ID" value="ACM92786.1"/>
    <property type="molecule type" value="Genomic_DNA"/>
</dbReference>
<dbReference type="KEGG" id="nam:NAMH_1516"/>
<dbReference type="AlphaFoldDB" id="B9L6B8"/>
<keyword evidence="3" id="KW-1185">Reference proteome</keyword>
<evidence type="ECO:0000313" key="2">
    <source>
        <dbReference type="EMBL" id="ACM92786.1"/>
    </source>
</evidence>
<evidence type="ECO:0000256" key="1">
    <source>
        <dbReference type="SAM" id="SignalP"/>
    </source>
</evidence>
<reference evidence="2 3" key="1">
    <citation type="journal article" date="2009" name="PLoS Genet.">
        <title>Adaptations to submarine hydrothermal environments exemplified by the genome of Nautilia profundicola.</title>
        <authorList>
            <person name="Campbell B.J."/>
            <person name="Smith J.L."/>
            <person name="Hanson T.E."/>
            <person name="Klotz M.G."/>
            <person name="Stein L.Y."/>
            <person name="Lee C.K."/>
            <person name="Wu D."/>
            <person name="Robinson J.M."/>
            <person name="Khouri H.M."/>
            <person name="Eisen J.A."/>
            <person name="Cary S.C."/>
        </authorList>
    </citation>
    <scope>NUCLEOTIDE SEQUENCE [LARGE SCALE GENOMIC DNA]</scope>
    <source>
        <strain evidence="3">ATCC BAA-1463 / DSM 18972 / AmH</strain>
    </source>
</reference>